<comment type="cofactor">
    <cofactor evidence="1">
        <name>pyridoxal 5'-phosphate</name>
        <dbReference type="ChEBI" id="CHEBI:597326"/>
    </cofactor>
</comment>
<protein>
    <submittedName>
        <fullName evidence="4">Aminotransferase class III-fold pyridoxal phosphate-dependent enzyme</fullName>
    </submittedName>
</protein>
<dbReference type="Proteomes" id="UP001596620">
    <property type="component" value="Unassembled WGS sequence"/>
</dbReference>
<organism evidence="4 5">
    <name type="scientific">Lentibacillus kimchii</name>
    <dbReference type="NCBI Taxonomy" id="1542911"/>
    <lineage>
        <taxon>Bacteria</taxon>
        <taxon>Bacillati</taxon>
        <taxon>Bacillota</taxon>
        <taxon>Bacilli</taxon>
        <taxon>Bacillales</taxon>
        <taxon>Bacillaceae</taxon>
        <taxon>Lentibacillus</taxon>
    </lineage>
</organism>
<dbReference type="GO" id="GO:0008483">
    <property type="term" value="F:transaminase activity"/>
    <property type="evidence" value="ECO:0007669"/>
    <property type="project" value="UniProtKB-KW"/>
</dbReference>
<gene>
    <name evidence="4" type="ORF">ACFQU8_02850</name>
</gene>
<evidence type="ECO:0000256" key="2">
    <source>
        <dbReference type="ARBA" id="ARBA00022576"/>
    </source>
</evidence>
<dbReference type="InterPro" id="IPR005814">
    <property type="entry name" value="Aminotrans_3"/>
</dbReference>
<evidence type="ECO:0000256" key="3">
    <source>
        <dbReference type="ARBA" id="ARBA00022679"/>
    </source>
</evidence>
<dbReference type="InterPro" id="IPR015424">
    <property type="entry name" value="PyrdxlP-dep_Trfase"/>
</dbReference>
<name>A0ABW2UT25_9BACI</name>
<keyword evidence="3" id="KW-0808">Transferase</keyword>
<dbReference type="InterPro" id="IPR015422">
    <property type="entry name" value="PyrdxlP-dep_Trfase_small"/>
</dbReference>
<dbReference type="PANTHER" id="PTHR11986">
    <property type="entry name" value="AMINOTRANSFERASE CLASS III"/>
    <property type="match status" value="1"/>
</dbReference>
<dbReference type="PANTHER" id="PTHR11986:SF79">
    <property type="entry name" value="ACETYLORNITHINE AMINOTRANSFERASE, MITOCHONDRIAL"/>
    <property type="match status" value="1"/>
</dbReference>
<accession>A0ABW2UT25</accession>
<comment type="caution">
    <text evidence="4">The sequence shown here is derived from an EMBL/GenBank/DDBJ whole genome shotgun (WGS) entry which is preliminary data.</text>
</comment>
<reference evidence="5" key="1">
    <citation type="journal article" date="2019" name="Int. J. Syst. Evol. Microbiol.">
        <title>The Global Catalogue of Microorganisms (GCM) 10K type strain sequencing project: providing services to taxonomists for standard genome sequencing and annotation.</title>
        <authorList>
            <consortium name="The Broad Institute Genomics Platform"/>
            <consortium name="The Broad Institute Genome Sequencing Center for Infectious Disease"/>
            <person name="Wu L."/>
            <person name="Ma J."/>
        </authorList>
    </citation>
    <scope>NUCLEOTIDE SEQUENCE [LARGE SCALE GENOMIC DNA]</scope>
    <source>
        <strain evidence="5">JCM 30234</strain>
    </source>
</reference>
<dbReference type="EMBL" id="JBHTGR010000005">
    <property type="protein sequence ID" value="MFC7746178.1"/>
    <property type="molecule type" value="Genomic_DNA"/>
</dbReference>
<dbReference type="Gene3D" id="3.90.1150.10">
    <property type="entry name" value="Aspartate Aminotransferase, domain 1"/>
    <property type="match status" value="1"/>
</dbReference>
<evidence type="ECO:0000313" key="5">
    <source>
        <dbReference type="Proteomes" id="UP001596620"/>
    </source>
</evidence>
<dbReference type="InterPro" id="IPR050103">
    <property type="entry name" value="Class-III_PLP-dep_AT"/>
</dbReference>
<evidence type="ECO:0000313" key="4">
    <source>
        <dbReference type="EMBL" id="MFC7746178.1"/>
    </source>
</evidence>
<proteinExistence type="predicted"/>
<dbReference type="SUPFAM" id="SSF53383">
    <property type="entry name" value="PLP-dependent transferases"/>
    <property type="match status" value="1"/>
</dbReference>
<sequence>MTLSIDSQYKYDRIMYKYTTGTYLYKRLHHVIGRLPVVSAIRGKGLMIGIRCTEDIDDKVSSLMAKGLLVLKAGPRVIRHLRPLIVSEQEIDMAVQLISDVLTEEEADTIC</sequence>
<keyword evidence="5" id="KW-1185">Reference proteome</keyword>
<keyword evidence="2 4" id="KW-0032">Aminotransferase</keyword>
<dbReference type="Pfam" id="PF00202">
    <property type="entry name" value="Aminotran_3"/>
    <property type="match status" value="1"/>
</dbReference>
<evidence type="ECO:0000256" key="1">
    <source>
        <dbReference type="ARBA" id="ARBA00001933"/>
    </source>
</evidence>
<dbReference type="RefSeq" id="WP_382357662.1">
    <property type="nucleotide sequence ID" value="NZ_JBHTGR010000005.1"/>
</dbReference>